<organism evidence="3 4">
    <name type="scientific">Solanum pennellii</name>
    <name type="common">Tomato</name>
    <name type="synonym">Lycopersicon pennellii</name>
    <dbReference type="NCBI Taxonomy" id="28526"/>
    <lineage>
        <taxon>Eukaryota</taxon>
        <taxon>Viridiplantae</taxon>
        <taxon>Streptophyta</taxon>
        <taxon>Embryophyta</taxon>
        <taxon>Tracheophyta</taxon>
        <taxon>Spermatophyta</taxon>
        <taxon>Magnoliopsida</taxon>
        <taxon>eudicotyledons</taxon>
        <taxon>Gunneridae</taxon>
        <taxon>Pentapetalae</taxon>
        <taxon>asterids</taxon>
        <taxon>lamiids</taxon>
        <taxon>Solanales</taxon>
        <taxon>Solanaceae</taxon>
        <taxon>Solanoideae</taxon>
        <taxon>Solaneae</taxon>
        <taxon>Solanum</taxon>
        <taxon>Solanum subgen. Lycopersicon</taxon>
    </lineage>
</organism>
<dbReference type="PANTHER" id="PTHR31672:SF13">
    <property type="entry name" value="F-BOX PROTEIN CPR30-LIKE"/>
    <property type="match status" value="1"/>
</dbReference>
<sequence length="421" mass="48024">MADNVMESKVDVFGEIFSRLPLNCVVQCKLLNQNFKSMISNSEFAQLLLQRHKNTSTQLIYTEYDGGARRRFEKISLNPITQSESSIPDYMDILASCNGLILIDFEQVSRYCVFNPVTGEHQLIPYPMRYPNGIGKIGLAVDYPNPDQYKLVTVSSFFENSNRLYKFHLLSSEQPGLWREIQLRTNNVRSLAYGSRAVYWRGSLYFLRTDGSVLAFDTNKEEAILIDRPEFLDNFDHTYGKILIGPSIWLGKAQGLLTLVCAYRMHIVIATYGSTKRRWTVSHKFANFILGPRVFIHGFPLWIENKHVSFLVQRPLTLNYDLYEHNTNINGYEHATVLHGVNSLMYYFHPTLASAHHTPSDNIDADDQELIDANLDDIRRFIIEDIPFQEESSSESSSSSSSEGEQEEEAAAGEGGEEEIV</sequence>
<gene>
    <name evidence="4" type="primary">LOC114076420</name>
</gene>
<protein>
    <submittedName>
        <fullName evidence="4">Uncharacterized protein LOC114076420</fullName>
    </submittedName>
</protein>
<dbReference type="SUPFAM" id="SSF81383">
    <property type="entry name" value="F-box domain"/>
    <property type="match status" value="1"/>
</dbReference>
<evidence type="ECO:0000256" key="1">
    <source>
        <dbReference type="SAM" id="MobiDB-lite"/>
    </source>
</evidence>
<dbReference type="InterPro" id="IPR036047">
    <property type="entry name" value="F-box-like_dom_sf"/>
</dbReference>
<name>A0ABM1V652_SOLPN</name>
<feature type="compositionally biased region" description="Low complexity" evidence="1">
    <location>
        <begin position="389"/>
        <end position="403"/>
    </location>
</feature>
<dbReference type="Pfam" id="PF07734">
    <property type="entry name" value="FBA_1"/>
    <property type="match status" value="1"/>
</dbReference>
<dbReference type="PANTHER" id="PTHR31672">
    <property type="entry name" value="BNACNNG10540D PROTEIN"/>
    <property type="match status" value="1"/>
</dbReference>
<dbReference type="InterPro" id="IPR006527">
    <property type="entry name" value="F-box-assoc_dom_typ1"/>
</dbReference>
<dbReference type="InterPro" id="IPR050796">
    <property type="entry name" value="SCF_F-box_component"/>
</dbReference>
<reference evidence="3" key="1">
    <citation type="journal article" date="2014" name="Nat. Genet.">
        <title>The genome of the stress-tolerant wild tomato species Solanum pennellii.</title>
        <authorList>
            <person name="Bolger A."/>
            <person name="Scossa F."/>
            <person name="Bolger M.E."/>
            <person name="Lanz C."/>
            <person name="Maumus F."/>
            <person name="Tohge T."/>
            <person name="Quesneville H."/>
            <person name="Alseekh S."/>
            <person name="Sorensen I."/>
            <person name="Lichtenstein G."/>
            <person name="Fich E.A."/>
            <person name="Conte M."/>
            <person name="Keller H."/>
            <person name="Schneeberger K."/>
            <person name="Schwacke R."/>
            <person name="Ofner I."/>
            <person name="Vrebalov J."/>
            <person name="Xu Y."/>
            <person name="Osorio S."/>
            <person name="Aflitos S.A."/>
            <person name="Schijlen E."/>
            <person name="Jimenez-Gomez J.M."/>
            <person name="Ryngajllo M."/>
            <person name="Kimura S."/>
            <person name="Kumar R."/>
            <person name="Koenig D."/>
            <person name="Headland L.R."/>
            <person name="Maloof J.N."/>
            <person name="Sinha N."/>
            <person name="van Ham R.C."/>
            <person name="Lankhorst R.K."/>
            <person name="Mao L."/>
            <person name="Vogel A."/>
            <person name="Arsova B."/>
            <person name="Panstruga R."/>
            <person name="Fei Z."/>
            <person name="Rose J.K."/>
            <person name="Zamir D."/>
            <person name="Carrari F."/>
            <person name="Giovannoni J.J."/>
            <person name="Weigel D."/>
            <person name="Usadel B."/>
            <person name="Fernie A.R."/>
        </authorList>
    </citation>
    <scope>NUCLEOTIDE SEQUENCE [LARGE SCALE GENOMIC DNA]</scope>
    <source>
        <strain evidence="3">cv. LA0716</strain>
    </source>
</reference>
<feature type="domain" description="F-box associated beta-propeller type 1" evidence="2">
    <location>
        <begin position="84"/>
        <end position="222"/>
    </location>
</feature>
<dbReference type="Proteomes" id="UP000694930">
    <property type="component" value="Chromosome 3"/>
</dbReference>
<evidence type="ECO:0000259" key="2">
    <source>
        <dbReference type="Pfam" id="PF07734"/>
    </source>
</evidence>
<dbReference type="RefSeq" id="XP_027771220.1">
    <property type="nucleotide sequence ID" value="XM_027915419.1"/>
</dbReference>
<reference evidence="4" key="2">
    <citation type="submission" date="2025-08" db="UniProtKB">
        <authorList>
            <consortium name="RefSeq"/>
        </authorList>
    </citation>
    <scope>IDENTIFICATION</scope>
</reference>
<accession>A0ABM1V652</accession>
<dbReference type="GeneID" id="114076420"/>
<evidence type="ECO:0000313" key="3">
    <source>
        <dbReference type="Proteomes" id="UP000694930"/>
    </source>
</evidence>
<evidence type="ECO:0000313" key="4">
    <source>
        <dbReference type="RefSeq" id="XP_027771220.1"/>
    </source>
</evidence>
<feature type="region of interest" description="Disordered" evidence="1">
    <location>
        <begin position="385"/>
        <end position="421"/>
    </location>
</feature>
<keyword evidence="3" id="KW-1185">Reference proteome</keyword>
<proteinExistence type="predicted"/>
<feature type="compositionally biased region" description="Acidic residues" evidence="1">
    <location>
        <begin position="404"/>
        <end position="421"/>
    </location>
</feature>